<keyword evidence="1" id="KW-0812">Transmembrane</keyword>
<dbReference type="KEGG" id="ssan:NX02_29110"/>
<dbReference type="STRING" id="1123269.NX02_29110"/>
<keyword evidence="1" id="KW-0472">Membrane</keyword>
<dbReference type="EMBL" id="CP006644">
    <property type="protein sequence ID" value="AHE57391.1"/>
    <property type="molecule type" value="Genomic_DNA"/>
</dbReference>
<name>W0AJS2_9SPHN</name>
<evidence type="ECO:0000313" key="2">
    <source>
        <dbReference type="EMBL" id="AHE57391.1"/>
    </source>
</evidence>
<dbReference type="HOGENOM" id="CLU_2131946_0_0_5"/>
<protein>
    <submittedName>
        <fullName evidence="2">Uncharacterized protein</fullName>
    </submittedName>
</protein>
<organism evidence="2 3">
    <name type="scientific">Sphingomonas sanxanigenens DSM 19645 = NX02</name>
    <dbReference type="NCBI Taxonomy" id="1123269"/>
    <lineage>
        <taxon>Bacteria</taxon>
        <taxon>Pseudomonadati</taxon>
        <taxon>Pseudomonadota</taxon>
        <taxon>Alphaproteobacteria</taxon>
        <taxon>Sphingomonadales</taxon>
        <taxon>Sphingomonadaceae</taxon>
        <taxon>Sphingomonas</taxon>
    </lineage>
</organism>
<accession>W0AJS2</accession>
<evidence type="ECO:0000313" key="3">
    <source>
        <dbReference type="Proteomes" id="UP000018851"/>
    </source>
</evidence>
<dbReference type="Proteomes" id="UP000018851">
    <property type="component" value="Chromosome"/>
</dbReference>
<feature type="transmembrane region" description="Helical" evidence="1">
    <location>
        <begin position="88"/>
        <end position="107"/>
    </location>
</feature>
<sequence length="113" mass="11938">MRTSKAIRILGGLMLACGLFLIGLMGIIAVNIAPQMLHPGQEIGGSTWTGTAEQGRMALTLFSMVIAFGLVATLTGLWQIATGQRSRVVLVVVILLAFALFAYARYLTGALDG</sequence>
<gene>
    <name evidence="2" type="ORF">NX02_29110</name>
</gene>
<proteinExistence type="predicted"/>
<feature type="transmembrane region" description="Helical" evidence="1">
    <location>
        <begin position="57"/>
        <end position="81"/>
    </location>
</feature>
<evidence type="ECO:0000256" key="1">
    <source>
        <dbReference type="SAM" id="Phobius"/>
    </source>
</evidence>
<dbReference type="PATRIC" id="fig|1123269.5.peg.5711"/>
<reference evidence="2 3" key="1">
    <citation type="submission" date="2013-07" db="EMBL/GenBank/DDBJ databases">
        <title>Completed genome of Sphingomonas sanxanigenens NX02.</title>
        <authorList>
            <person name="Ma T."/>
            <person name="Huang H."/>
            <person name="Wu M."/>
            <person name="Li X."/>
            <person name="Li G."/>
        </authorList>
    </citation>
    <scope>NUCLEOTIDE SEQUENCE [LARGE SCALE GENOMIC DNA]</scope>
    <source>
        <strain evidence="2 3">NX02</strain>
    </source>
</reference>
<dbReference type="AlphaFoldDB" id="W0AJS2"/>
<keyword evidence="1" id="KW-1133">Transmembrane helix</keyword>
<keyword evidence="3" id="KW-1185">Reference proteome</keyword>
<feature type="transmembrane region" description="Helical" evidence="1">
    <location>
        <begin position="12"/>
        <end position="37"/>
    </location>
</feature>
<dbReference type="eggNOG" id="ENOG502ZVJC">
    <property type="taxonomic scope" value="Bacteria"/>
</dbReference>